<dbReference type="Pfam" id="PF15607">
    <property type="entry name" value="Ntox44"/>
    <property type="match status" value="1"/>
</dbReference>
<comment type="caution">
    <text evidence="2">The sequence shown here is derived from an EMBL/GenBank/DDBJ whole genome shotgun (WGS) entry which is preliminary data.</text>
</comment>
<sequence>MTPTRGQLESFDPEPLQAIARGLRDLGTQLEAIFDRYVAAVITVSGVTWTGLAAEAAQGRAEADRKTVYDIITTLEGAASAMVVGYHEIAAPLRNARLAISGAESEGFTVTAFLGVTKAGELTAAEEQSRVSWQESIVAAADQVETADHQVQQRLSDIRGSMKIEFEGIANSTTNPSERRFNEILRWMYEEFMRNAHSDRVAAMKRNNDYADGMAELAANPKHWWDRFADFGSGTDARNTAFASWFERVATGRPWDHKPFIRKEWGVAEGDYDGDLNFEEPGTGRSVYYDMWSNMHYG</sequence>
<dbReference type="SUPFAM" id="SSF140453">
    <property type="entry name" value="EsxAB dimer-like"/>
    <property type="match status" value="1"/>
</dbReference>
<dbReference type="Proteomes" id="UP001265083">
    <property type="component" value="Unassembled WGS sequence"/>
</dbReference>
<gene>
    <name evidence="2" type="ORF">RD149_01945</name>
</gene>
<dbReference type="InterPro" id="IPR028946">
    <property type="entry name" value="Ntox44"/>
</dbReference>
<feature type="domain" description="Bacterial toxin 44" evidence="1">
    <location>
        <begin position="245"/>
        <end position="298"/>
    </location>
</feature>
<protein>
    <submittedName>
        <fullName evidence="2">Polymorphic toxin type 44 domain-containing protein</fullName>
    </submittedName>
</protein>
<keyword evidence="3" id="KW-1185">Reference proteome</keyword>
<dbReference type="RefSeq" id="WP_310949116.1">
    <property type="nucleotide sequence ID" value="NZ_JAVLUS010000001.1"/>
</dbReference>
<name>A0ABU2GM26_9ACTN</name>
<proteinExistence type="predicted"/>
<evidence type="ECO:0000313" key="2">
    <source>
        <dbReference type="EMBL" id="MDS1112522.1"/>
    </source>
</evidence>
<evidence type="ECO:0000259" key="1">
    <source>
        <dbReference type="Pfam" id="PF15607"/>
    </source>
</evidence>
<evidence type="ECO:0000313" key="3">
    <source>
        <dbReference type="Proteomes" id="UP001265083"/>
    </source>
</evidence>
<dbReference type="InterPro" id="IPR036689">
    <property type="entry name" value="ESAT-6-like_sf"/>
</dbReference>
<organism evidence="2 3">
    <name type="scientific">Gordonia westfalica</name>
    <dbReference type="NCBI Taxonomy" id="158898"/>
    <lineage>
        <taxon>Bacteria</taxon>
        <taxon>Bacillati</taxon>
        <taxon>Actinomycetota</taxon>
        <taxon>Actinomycetes</taxon>
        <taxon>Mycobacteriales</taxon>
        <taxon>Gordoniaceae</taxon>
        <taxon>Gordonia</taxon>
    </lineage>
</organism>
<reference evidence="2 3" key="1">
    <citation type="submission" date="2023-08" db="EMBL/GenBank/DDBJ databases">
        <title>Bioegradation of LLDPE and BLDPE plastic by marine bacteria from coast plastic debris.</title>
        <authorList>
            <person name="Rong Z."/>
        </authorList>
    </citation>
    <scope>NUCLEOTIDE SEQUENCE [LARGE SCALE GENOMIC DNA]</scope>
    <source>
        <strain evidence="2 3">Z-2</strain>
    </source>
</reference>
<dbReference type="EMBL" id="JAVLUS010000001">
    <property type="protein sequence ID" value="MDS1112522.1"/>
    <property type="molecule type" value="Genomic_DNA"/>
</dbReference>
<accession>A0ABU2GM26</accession>